<gene>
    <name evidence="6" type="primary">LOC116212793</name>
</gene>
<evidence type="ECO:0000256" key="1">
    <source>
        <dbReference type="ARBA" id="ARBA00004123"/>
    </source>
</evidence>
<accession>A0A6P8E0H2</accession>
<evidence type="ECO:0000313" key="5">
    <source>
        <dbReference type="Proteomes" id="UP000515151"/>
    </source>
</evidence>
<feature type="compositionally biased region" description="Basic and acidic residues" evidence="4">
    <location>
        <begin position="537"/>
        <end position="546"/>
    </location>
</feature>
<evidence type="ECO:0000256" key="3">
    <source>
        <dbReference type="ARBA" id="ARBA00023242"/>
    </source>
</evidence>
<keyword evidence="3" id="KW-0539">Nucleus</keyword>
<dbReference type="AlphaFoldDB" id="A0A6P8E0H2"/>
<reference evidence="5" key="1">
    <citation type="journal article" date="2020" name="Plant Biotechnol. J.">
        <title>The pomegranate (Punica granatum L.) draft genome dissects genetic divergence between soft- and hard-seeded cultivars.</title>
        <authorList>
            <person name="Luo X."/>
            <person name="Li H."/>
            <person name="Wu Z."/>
            <person name="Yao W."/>
            <person name="Zhao P."/>
            <person name="Cao D."/>
            <person name="Yu H."/>
            <person name="Li K."/>
            <person name="Poudel K."/>
            <person name="Zhao D."/>
            <person name="Zhang F."/>
            <person name="Xia X."/>
            <person name="Chen L."/>
            <person name="Wang Q."/>
            <person name="Jing D."/>
            <person name="Cao S."/>
        </authorList>
    </citation>
    <scope>NUCLEOTIDE SEQUENCE [LARGE SCALE GENOMIC DNA]</scope>
    <source>
        <strain evidence="5">cv. Tunisia</strain>
    </source>
</reference>
<dbReference type="InterPro" id="IPR013633">
    <property type="entry name" value="NRDE-2"/>
</dbReference>
<comment type="similarity">
    <text evidence="2">Belongs to the NRDE2 family.</text>
</comment>
<feature type="compositionally biased region" description="Acidic residues" evidence="4">
    <location>
        <begin position="82"/>
        <end position="91"/>
    </location>
</feature>
<sequence length="1173" mass="133745">MADEAEAAPAGEDVMETEALAVEPREQQQVEVAASLFPLASSSLSIPATPSAPQWLSNSSFTVDLSTVNVEVASLHSRDAELEPEWEEDREGEDKATAKASYELLESSGSDGDTRRERKRRSKKKKRKRERSRERADVGAEFGARKSGVRAWAGPDFKPAKEYYFDSHGDRDNLAFGSLYRMDVARYKPFSSDKGFGLGFGRSYQRKGSVFDRDEDIDALDSKLKSDGRYWSPRYSALERHKSYRRFRILAPKKSDDVVLDDFIPLSEAETSHESADGSSTLRTTIEESWEDKVLRKTREFNKMTREHPHDERIWLEFAEFQDKVSSMQPQKGARLQTLEKKISILEKATELNPDNEDLLLALLKAYQSRDSSDALIGRWEKILVQHSGSCRLWREFLHVLQGEFSRFKVSELRKMYAHAIQALSSACSRQSRQVNHIGGSPDKATTQLEVGLVDIFLSLCRFEWQAGYQELATALFQAEIEFSLFCPSLHLTELNKRRLLEHFWNSGGARVGEEGALGWATWLEKEEEDRQRVMKEESSLDDEKGGWTGWLEPPSRNAKTTEDAVEIPNAAFEELPEELEVEPEDLKQEDDTETLLKMLGIDADAGANVEVKDPSTWVRWSKEESSRDCDQWMPIHSEPAGTSPNDGKPDKEDDEQLQSVILYEDVSEFLFSLSSEEARLSLVSQFVDFYGGRISQSVCTNSSSWMEKILSLEAFPENISQHLRSVHDILAKAEICSNGHNSLEFLLSGENKLHQRTNMMTFLRNAALLCLNVFPRNYNLEEAVLIAEELSVTETNSSSNSATPCRVLAKSLLKKDRQDVLLCGVYARREAAFGNIDHARKVFDMALSSVEVLPPNLKSTAPLLHLWYAEMELSSGLDEGSESLSRAIHILTCFGSDVAYSPFKSLPSNLQLLRARRGFKERIKTVRSAWTIGAIDDQSVAIVCSAALFEELTVGWAAGIEVLDQSFSMVLPERRSNSYQLEFLYNFYSRMFRRHQKQLTLPKMWDMIIQGLQIYPFNPDLFSTLVDISHVYTTPNKLRWFFDSFSCKRPSVIVWLFALAFEMTKANSEHRIHGLFERALTNEKLRSSVVLWRCYIAYEIDVARNHYAARRVFFRAIHACPWSKKLWLDGFHKLSSVLTPKELSDLQEVMRDKELNLRTDIYEILLQDEGMS</sequence>
<dbReference type="Gene3D" id="1.25.40.10">
    <property type="entry name" value="Tetratricopeptide repeat domain"/>
    <property type="match status" value="2"/>
</dbReference>
<dbReference type="SUPFAM" id="SSF48452">
    <property type="entry name" value="TPR-like"/>
    <property type="match status" value="2"/>
</dbReference>
<comment type="subcellular location">
    <subcellularLocation>
        <location evidence="1">Nucleus</location>
    </subcellularLocation>
</comment>
<dbReference type="PANTHER" id="PTHR13471">
    <property type="entry name" value="TETRATRICOPEPTIDE-LIKE HELICAL"/>
    <property type="match status" value="1"/>
</dbReference>
<dbReference type="GO" id="GO:0071013">
    <property type="term" value="C:catalytic step 2 spliceosome"/>
    <property type="evidence" value="ECO:0007669"/>
    <property type="project" value="TreeGrafter"/>
</dbReference>
<dbReference type="OrthoDB" id="297219at2759"/>
<evidence type="ECO:0000313" key="6">
    <source>
        <dbReference type="RefSeq" id="XP_031403352.1"/>
    </source>
</evidence>
<evidence type="ECO:0000256" key="4">
    <source>
        <dbReference type="SAM" id="MobiDB-lite"/>
    </source>
</evidence>
<organism evidence="5 6">
    <name type="scientific">Punica granatum</name>
    <name type="common">Pomegranate</name>
    <dbReference type="NCBI Taxonomy" id="22663"/>
    <lineage>
        <taxon>Eukaryota</taxon>
        <taxon>Viridiplantae</taxon>
        <taxon>Streptophyta</taxon>
        <taxon>Embryophyta</taxon>
        <taxon>Tracheophyta</taxon>
        <taxon>Spermatophyta</taxon>
        <taxon>Magnoliopsida</taxon>
        <taxon>eudicotyledons</taxon>
        <taxon>Gunneridae</taxon>
        <taxon>Pentapetalae</taxon>
        <taxon>rosids</taxon>
        <taxon>malvids</taxon>
        <taxon>Myrtales</taxon>
        <taxon>Lythraceae</taxon>
        <taxon>Punica</taxon>
    </lineage>
</organism>
<name>A0A6P8E0H2_PUNGR</name>
<dbReference type="InterPro" id="IPR011990">
    <property type="entry name" value="TPR-like_helical_dom_sf"/>
</dbReference>
<proteinExistence type="inferred from homology"/>
<feature type="region of interest" description="Disordered" evidence="4">
    <location>
        <begin position="537"/>
        <end position="559"/>
    </location>
</feature>
<reference evidence="6" key="2">
    <citation type="submission" date="2025-08" db="UniProtKB">
        <authorList>
            <consortium name="RefSeq"/>
        </authorList>
    </citation>
    <scope>IDENTIFICATION</scope>
    <source>
        <tissue evidence="6">Leaf</tissue>
    </source>
</reference>
<protein>
    <submittedName>
        <fullName evidence="6">Nuclear exosome regulator NRDE2</fullName>
    </submittedName>
</protein>
<dbReference type="SMART" id="SM00386">
    <property type="entry name" value="HAT"/>
    <property type="match status" value="5"/>
</dbReference>
<dbReference type="GO" id="GO:0031048">
    <property type="term" value="P:regulatory ncRNA-mediated heterochromatin formation"/>
    <property type="evidence" value="ECO:0007669"/>
    <property type="project" value="TreeGrafter"/>
</dbReference>
<evidence type="ECO:0000256" key="2">
    <source>
        <dbReference type="ARBA" id="ARBA00009265"/>
    </source>
</evidence>
<feature type="compositionally biased region" description="Basic residues" evidence="4">
    <location>
        <begin position="117"/>
        <end position="130"/>
    </location>
</feature>
<keyword evidence="5" id="KW-1185">Reference proteome</keyword>
<dbReference type="GeneID" id="116212793"/>
<feature type="region of interest" description="Disordered" evidence="4">
    <location>
        <begin position="76"/>
        <end position="139"/>
    </location>
</feature>
<dbReference type="RefSeq" id="XP_031403352.1">
    <property type="nucleotide sequence ID" value="XM_031547492.1"/>
</dbReference>
<feature type="region of interest" description="Disordered" evidence="4">
    <location>
        <begin position="633"/>
        <end position="656"/>
    </location>
</feature>
<dbReference type="GO" id="GO:1902369">
    <property type="term" value="P:negative regulation of RNA catabolic process"/>
    <property type="evidence" value="ECO:0007669"/>
    <property type="project" value="TreeGrafter"/>
</dbReference>
<dbReference type="InterPro" id="IPR003107">
    <property type="entry name" value="HAT"/>
</dbReference>
<dbReference type="PANTHER" id="PTHR13471:SF0">
    <property type="entry name" value="NUCLEAR EXOSOME REGULATOR NRDE2"/>
    <property type="match status" value="1"/>
</dbReference>
<dbReference type="Pfam" id="PF08424">
    <property type="entry name" value="NRDE-2"/>
    <property type="match status" value="1"/>
</dbReference>
<dbReference type="GO" id="GO:0006396">
    <property type="term" value="P:RNA processing"/>
    <property type="evidence" value="ECO:0007669"/>
    <property type="project" value="InterPro"/>
</dbReference>
<dbReference type="Proteomes" id="UP000515151">
    <property type="component" value="Chromosome 7"/>
</dbReference>